<evidence type="ECO:0000256" key="1">
    <source>
        <dbReference type="ARBA" id="ARBA00023054"/>
    </source>
</evidence>
<dbReference type="GO" id="GO:0000724">
    <property type="term" value="P:double-strand break repair via homologous recombination"/>
    <property type="evidence" value="ECO:0007669"/>
    <property type="project" value="TreeGrafter"/>
</dbReference>
<reference evidence="3" key="1">
    <citation type="submission" date="2016-11" db="UniProtKB">
        <authorList>
            <consortium name="WormBaseParasite"/>
        </authorList>
    </citation>
    <scope>IDENTIFICATION</scope>
</reference>
<dbReference type="GO" id="GO:0003697">
    <property type="term" value="F:single-stranded DNA binding"/>
    <property type="evidence" value="ECO:0007669"/>
    <property type="project" value="TreeGrafter"/>
</dbReference>
<dbReference type="GO" id="GO:0030915">
    <property type="term" value="C:Smc5-Smc6 complex"/>
    <property type="evidence" value="ECO:0007669"/>
    <property type="project" value="TreeGrafter"/>
</dbReference>
<evidence type="ECO:0000313" key="3">
    <source>
        <dbReference type="WBParaSite" id="Hba_15565"/>
    </source>
</evidence>
<dbReference type="Proteomes" id="UP000095283">
    <property type="component" value="Unplaced"/>
</dbReference>
<sequence>MDPMNERKVFDIMVKKLSGTGNLAKTQYFLLTPKLLHGLEFGRKVTVQIVHNGPTLSSNSHVST</sequence>
<organism evidence="2 3">
    <name type="scientific">Heterorhabditis bacteriophora</name>
    <name type="common">Entomopathogenic nematode worm</name>
    <dbReference type="NCBI Taxonomy" id="37862"/>
    <lineage>
        <taxon>Eukaryota</taxon>
        <taxon>Metazoa</taxon>
        <taxon>Ecdysozoa</taxon>
        <taxon>Nematoda</taxon>
        <taxon>Chromadorea</taxon>
        <taxon>Rhabditida</taxon>
        <taxon>Rhabditina</taxon>
        <taxon>Rhabditomorpha</taxon>
        <taxon>Strongyloidea</taxon>
        <taxon>Heterorhabditidae</taxon>
        <taxon>Heterorhabditis</taxon>
    </lineage>
</organism>
<protein>
    <submittedName>
        <fullName evidence="3">Retrovirus-related Pol polyprotein from transposon TNT 1-94</fullName>
    </submittedName>
</protein>
<dbReference type="PANTHER" id="PTHR45916:SF1">
    <property type="entry name" value="STRUCTURAL MAINTENANCE OF CHROMOSOMES PROTEIN 5"/>
    <property type="match status" value="1"/>
</dbReference>
<accession>A0A1I7XDZ7</accession>
<proteinExistence type="predicted"/>
<name>A0A1I7XDZ7_HETBA</name>
<dbReference type="GO" id="GO:0005634">
    <property type="term" value="C:nucleus"/>
    <property type="evidence" value="ECO:0007669"/>
    <property type="project" value="TreeGrafter"/>
</dbReference>
<keyword evidence="1" id="KW-0175">Coiled coil</keyword>
<keyword evidence="2" id="KW-1185">Reference proteome</keyword>
<dbReference type="AlphaFoldDB" id="A0A1I7XDZ7"/>
<dbReference type="WBParaSite" id="Hba_15565">
    <property type="protein sequence ID" value="Hba_15565"/>
    <property type="gene ID" value="Hba_15565"/>
</dbReference>
<dbReference type="PANTHER" id="PTHR45916">
    <property type="entry name" value="STRUCTURAL MAINTENANCE OF CHROMOSOMES PROTEIN 5"/>
    <property type="match status" value="1"/>
</dbReference>
<evidence type="ECO:0000313" key="2">
    <source>
        <dbReference type="Proteomes" id="UP000095283"/>
    </source>
</evidence>